<comment type="caution">
    <text evidence="2">The sequence shown here is derived from an EMBL/GenBank/DDBJ whole genome shotgun (WGS) entry which is preliminary data.</text>
</comment>
<gene>
    <name evidence="2" type="ORF">ACRE_035140</name>
</gene>
<organism evidence="2 3">
    <name type="scientific">Hapsidospora chrysogenum (strain ATCC 11550 / CBS 779.69 / DSM 880 / IAM 14645 / JCM 23072 / IMI 49137)</name>
    <name type="common">Acremonium chrysogenum</name>
    <dbReference type="NCBI Taxonomy" id="857340"/>
    <lineage>
        <taxon>Eukaryota</taxon>
        <taxon>Fungi</taxon>
        <taxon>Dikarya</taxon>
        <taxon>Ascomycota</taxon>
        <taxon>Pezizomycotina</taxon>
        <taxon>Sordariomycetes</taxon>
        <taxon>Hypocreomycetidae</taxon>
        <taxon>Hypocreales</taxon>
        <taxon>Bionectriaceae</taxon>
        <taxon>Hapsidospora</taxon>
    </lineage>
</organism>
<feature type="region of interest" description="Disordered" evidence="1">
    <location>
        <begin position="1"/>
        <end position="23"/>
    </location>
</feature>
<dbReference type="STRING" id="857340.A0A086T8D1"/>
<dbReference type="EMBL" id="JPKY01000029">
    <property type="protein sequence ID" value="KFH45613.1"/>
    <property type="molecule type" value="Genomic_DNA"/>
</dbReference>
<dbReference type="HOGENOM" id="CLU_090061_0_0_1"/>
<sequence length="230" mass="25411">MAATGEPSSPPTSPSTSTPQRQYVKRYTLVRKLMSKNYEWLLHDGSDDPNPKVTTPTYIINPSTFTWGKPALTLHDGPDDKPSSSPVVGCAWIFSTRPHKLGLGDCVNAPQDVRWEEMRQETFRASEFSLGMSLPTTGGGHARVDFRWKRTSHHAVDGKKARAWSGRNWKLLISTDGDGGIGDTAKDDIVAVFTSSPGITTVFGTLQINVDWGVDFERMLLLSITLLYEV</sequence>
<reference evidence="3" key="1">
    <citation type="journal article" date="2014" name="Genome Announc.">
        <title>Genome sequence and annotation of Acremonium chrysogenum, producer of the beta-lactam antibiotic cephalosporin C.</title>
        <authorList>
            <person name="Terfehr D."/>
            <person name="Dahlmann T.A."/>
            <person name="Specht T."/>
            <person name="Zadra I."/>
            <person name="Kuernsteiner H."/>
            <person name="Kueck U."/>
        </authorList>
    </citation>
    <scope>NUCLEOTIDE SEQUENCE [LARGE SCALE GENOMIC DNA]</scope>
    <source>
        <strain evidence="3">ATCC 11550 / CBS 779.69 / DSM 880 / IAM 14645 / JCM 23072 / IMI 49137</strain>
    </source>
</reference>
<evidence type="ECO:0000313" key="2">
    <source>
        <dbReference type="EMBL" id="KFH45613.1"/>
    </source>
</evidence>
<dbReference type="Proteomes" id="UP000029964">
    <property type="component" value="Unassembled WGS sequence"/>
</dbReference>
<proteinExistence type="predicted"/>
<dbReference type="OrthoDB" id="3431997at2759"/>
<name>A0A086T8D1_HAPC1</name>
<keyword evidence="3" id="KW-1185">Reference proteome</keyword>
<evidence type="ECO:0000256" key="1">
    <source>
        <dbReference type="SAM" id="MobiDB-lite"/>
    </source>
</evidence>
<accession>A0A086T8D1</accession>
<dbReference type="AlphaFoldDB" id="A0A086T8D1"/>
<evidence type="ECO:0000313" key="3">
    <source>
        <dbReference type="Proteomes" id="UP000029964"/>
    </source>
</evidence>
<protein>
    <submittedName>
        <fullName evidence="2">Uncharacterized protein</fullName>
    </submittedName>
</protein>